<evidence type="ECO:0000256" key="4">
    <source>
        <dbReference type="SAM" id="Coils"/>
    </source>
</evidence>
<dbReference type="EMBL" id="QFRJ01000002">
    <property type="protein sequence ID" value="PWH86238.1"/>
    <property type="molecule type" value="Genomic_DNA"/>
</dbReference>
<dbReference type="PANTHER" id="PTHR30313">
    <property type="entry name" value="DNA PRIMASE"/>
    <property type="match status" value="1"/>
</dbReference>
<feature type="domain" description="Zinc finger CHC2-type" evidence="5">
    <location>
        <begin position="28"/>
        <end position="84"/>
    </location>
</feature>
<proteinExistence type="predicted"/>
<dbReference type="GO" id="GO:0003899">
    <property type="term" value="F:DNA-directed RNA polymerase activity"/>
    <property type="evidence" value="ECO:0007669"/>
    <property type="project" value="InterPro"/>
</dbReference>
<dbReference type="OrthoDB" id="9804281at2"/>
<evidence type="ECO:0000313" key="6">
    <source>
        <dbReference type="EMBL" id="PWH86238.1"/>
    </source>
</evidence>
<reference evidence="6 8" key="2">
    <citation type="submission" date="2018-05" db="EMBL/GenBank/DDBJ databases">
        <authorList>
            <person name="Lanie J.A."/>
            <person name="Ng W.-L."/>
            <person name="Kazmierczak K.M."/>
            <person name="Andrzejewski T.M."/>
            <person name="Davidsen T.M."/>
            <person name="Wayne K.J."/>
            <person name="Tettelin H."/>
            <person name="Glass J.I."/>
            <person name="Rusch D."/>
            <person name="Podicherti R."/>
            <person name="Tsui H.-C.T."/>
            <person name="Winkler M.E."/>
        </authorList>
    </citation>
    <scope>NUCLEOTIDE SEQUENCE [LARGE SCALE GENOMIC DNA]</scope>
    <source>
        <strain evidence="6 8">C305</strain>
    </source>
</reference>
<sequence length="849" mass="97424">MNIPSLKSKLDILQIGEELGIKIDKHGKAHCPFHNDKTPSFQFSKEKQIVTCFSGNCSAGTMDVVELVKKYKSLELPKALDWLQERTGEVNQENLTQSQTATKPNYQSDFQQMQSSFLASSTARKYAESRNLDWKSLEVGYNAFKSSRFNYLRGCITFPLKNEKGDIVSLYGRSVRTTGGNHFYSKNRIGLYPGYPNRGTKKLILTESVIDTASLLNNKEITESFALLSLYGTNGLTAEHIHAIQQIESLEELILFFDGDPSGKEANLKHAKYLKSLFSETTIRIVQTPEGTDINELSGSHDKGIFSDLINKAESFFFSVDPDTSGDTLSKEQETVENKKLPESTQNTYKLDTNHKYNLKYQTDTAKYEIKGGIAKNGLDRLVISLHIIHLETRKKSRVRLDLYEDKQVEKTAREASEKLELRADLLEQDLNYLADLLDEYREQEIKEKEEKEQEKHYVVPEDEKEEAFKLLKSDDLIQKINQLIGQSGVIGEQGNRVFLFCIAVSHKFENTLHALVQGSSGSGKTHLVRQITDFMPLENVIRLTRVTESSFYNYGEYDLQNKLVVIEDYDGLKDEAELAFRELQSNDELRSSVSAKDTEYGSYRTQIRVVKGPISSMAATTRGAIYEDNLSRCFVIAVDESKEQTAKIIDYQNRSAAGEIKTNQKDKIQTLLQNCIRLLKPMEVINPFASKIKLPEQAFKIRRLNSNFQSFVKQITLLNQYQRKKDKQERLITAKEDLQIAIEIMFDSIILKVDELDGSLRLFYEDLKAYVETRGKEYEFTQREIRQDLRISKTQMQRFINDLLELEYIERKGTGMHGATKYKISYWDDNTALKQRIKDNLKNQLTQL</sequence>
<dbReference type="GO" id="GO:0008270">
    <property type="term" value="F:zinc ion binding"/>
    <property type="evidence" value="ECO:0007669"/>
    <property type="project" value="UniProtKB-KW"/>
</dbReference>
<dbReference type="InterPro" id="IPR036388">
    <property type="entry name" value="WH-like_DNA-bd_sf"/>
</dbReference>
<evidence type="ECO:0000256" key="3">
    <source>
        <dbReference type="ARBA" id="ARBA00022833"/>
    </source>
</evidence>
<dbReference type="InterPro" id="IPR002694">
    <property type="entry name" value="Znf_CHC2"/>
</dbReference>
<dbReference type="SMART" id="SM00400">
    <property type="entry name" value="ZnF_CHCC"/>
    <property type="match status" value="1"/>
</dbReference>
<keyword evidence="4" id="KW-0175">Coiled coil</keyword>
<dbReference type="GO" id="GO:0006269">
    <property type="term" value="P:DNA replication, synthesis of primer"/>
    <property type="evidence" value="ECO:0007669"/>
    <property type="project" value="TreeGrafter"/>
</dbReference>
<dbReference type="Pfam" id="PF01807">
    <property type="entry name" value="Zn_ribbon_DnaG"/>
    <property type="match status" value="1"/>
</dbReference>
<dbReference type="GO" id="GO:0005737">
    <property type="term" value="C:cytoplasm"/>
    <property type="evidence" value="ECO:0007669"/>
    <property type="project" value="TreeGrafter"/>
</dbReference>
<dbReference type="Gene3D" id="3.90.580.10">
    <property type="entry name" value="Zinc finger, CHC2-type domain"/>
    <property type="match status" value="1"/>
</dbReference>
<dbReference type="RefSeq" id="WP_109358356.1">
    <property type="nucleotide sequence ID" value="NZ_QFRJ01000002.1"/>
</dbReference>
<keyword evidence="3" id="KW-0862">Zinc</keyword>
<reference evidence="6 8" key="1">
    <citation type="submission" date="2018-05" db="EMBL/GenBank/DDBJ databases">
        <title>Brumimicrobium oceani sp. nov., isolated from coastal sediment.</title>
        <authorList>
            <person name="Kou Y."/>
        </authorList>
    </citation>
    <scope>NUCLEOTIDE SEQUENCE [LARGE SCALE GENOMIC DNA]</scope>
    <source>
        <strain evidence="6 8">C305</strain>
    </source>
</reference>
<dbReference type="InterPro" id="IPR050219">
    <property type="entry name" value="DnaG_primase"/>
</dbReference>
<accession>A0A2U2XEK8</accession>
<dbReference type="Gene3D" id="1.10.10.10">
    <property type="entry name" value="Winged helix-like DNA-binding domain superfamily/Winged helix DNA-binding domain"/>
    <property type="match status" value="1"/>
</dbReference>
<comment type="caution">
    <text evidence="6">The sequence shown here is derived from an EMBL/GenBank/DDBJ whole genome shotgun (WGS) entry which is preliminary data.</text>
</comment>
<keyword evidence="1" id="KW-0479">Metal-binding</keyword>
<organism evidence="6 8">
    <name type="scientific">Brumimicrobium oceani</name>
    <dbReference type="NCBI Taxonomy" id="2100725"/>
    <lineage>
        <taxon>Bacteria</taxon>
        <taxon>Pseudomonadati</taxon>
        <taxon>Bacteroidota</taxon>
        <taxon>Flavobacteriia</taxon>
        <taxon>Flavobacteriales</taxon>
        <taxon>Crocinitomicaceae</taxon>
        <taxon>Brumimicrobium</taxon>
    </lineage>
</organism>
<keyword evidence="8" id="KW-1185">Reference proteome</keyword>
<dbReference type="SUPFAM" id="SSF52540">
    <property type="entry name" value="P-loop containing nucleoside triphosphate hydrolases"/>
    <property type="match status" value="1"/>
</dbReference>
<dbReference type="Pfam" id="PF13155">
    <property type="entry name" value="Toprim_2"/>
    <property type="match status" value="1"/>
</dbReference>
<evidence type="ECO:0000313" key="8">
    <source>
        <dbReference type="Proteomes" id="UP000245370"/>
    </source>
</evidence>
<dbReference type="Gene3D" id="3.40.1360.10">
    <property type="match status" value="1"/>
</dbReference>
<evidence type="ECO:0000256" key="2">
    <source>
        <dbReference type="ARBA" id="ARBA00022771"/>
    </source>
</evidence>
<dbReference type="InterPro" id="IPR027417">
    <property type="entry name" value="P-loop_NTPase"/>
</dbReference>
<evidence type="ECO:0000259" key="5">
    <source>
        <dbReference type="SMART" id="SM00400"/>
    </source>
</evidence>
<dbReference type="EMBL" id="QFRJ01000002">
    <property type="protein sequence ID" value="PWH86245.1"/>
    <property type="molecule type" value="Genomic_DNA"/>
</dbReference>
<dbReference type="SUPFAM" id="SSF56731">
    <property type="entry name" value="DNA primase core"/>
    <property type="match status" value="1"/>
</dbReference>
<dbReference type="PANTHER" id="PTHR30313:SF2">
    <property type="entry name" value="DNA PRIMASE"/>
    <property type="match status" value="1"/>
</dbReference>
<dbReference type="AlphaFoldDB" id="A0A2U2XEK8"/>
<gene>
    <name evidence="6" type="ORF">DIT68_03075</name>
    <name evidence="7" type="ORF">DIT68_03115</name>
</gene>
<dbReference type="SUPFAM" id="SSF57783">
    <property type="entry name" value="Zinc beta-ribbon"/>
    <property type="match status" value="1"/>
</dbReference>
<feature type="coiled-coil region" evidence="4">
    <location>
        <begin position="410"/>
        <end position="455"/>
    </location>
</feature>
<evidence type="ECO:0000313" key="7">
    <source>
        <dbReference type="EMBL" id="PWH86245.1"/>
    </source>
</evidence>
<name>A0A2U2XEK8_9FLAO</name>
<keyword evidence="2" id="KW-0863">Zinc-finger</keyword>
<protein>
    <recommendedName>
        <fullName evidence="5">Zinc finger CHC2-type domain-containing protein</fullName>
    </recommendedName>
</protein>
<dbReference type="GO" id="GO:0003677">
    <property type="term" value="F:DNA binding"/>
    <property type="evidence" value="ECO:0007669"/>
    <property type="project" value="InterPro"/>
</dbReference>
<dbReference type="Proteomes" id="UP000245370">
    <property type="component" value="Unassembled WGS sequence"/>
</dbReference>
<evidence type="ECO:0000256" key="1">
    <source>
        <dbReference type="ARBA" id="ARBA00022723"/>
    </source>
</evidence>
<dbReference type="InterPro" id="IPR036977">
    <property type="entry name" value="DNA_primase_Znf_CHC2"/>
</dbReference>